<evidence type="ECO:0000313" key="9">
    <source>
        <dbReference type="Proteomes" id="UP000791440"/>
    </source>
</evidence>
<proteinExistence type="predicted"/>
<keyword evidence="1" id="KW-0479">Metal-binding</keyword>
<evidence type="ECO:0000256" key="2">
    <source>
        <dbReference type="ARBA" id="ARBA00022771"/>
    </source>
</evidence>
<sequence length="197" mass="22573">MDHSRTNKCCAVPLCQSTSSRTPQKLFIHVPLNVKRRNLWLRLAKRNPKKVIGDAEIYFCEDHFDLETDISNYLQYKMGSTKEIKMVPGCIPTKFKCQMNHKLSSKSRDILVTKKLLDLTEEQKKQSETTTSGAQTIAEIKSPDVGSTNTRELKSDSGKIDHRYLKYFSTNESDTITSFEANDCTRHLHIVIPFTID</sequence>
<evidence type="ECO:0000256" key="4">
    <source>
        <dbReference type="ARBA" id="ARBA00023125"/>
    </source>
</evidence>
<evidence type="ECO:0000256" key="3">
    <source>
        <dbReference type="ARBA" id="ARBA00022833"/>
    </source>
</evidence>
<dbReference type="Proteomes" id="UP000791440">
    <property type="component" value="Unassembled WGS sequence"/>
</dbReference>
<keyword evidence="9" id="KW-1185">Reference proteome</keyword>
<accession>A0A921ZIS2</accession>
<dbReference type="GO" id="GO:0003677">
    <property type="term" value="F:DNA binding"/>
    <property type="evidence" value="ECO:0007669"/>
    <property type="project" value="UniProtKB-UniRule"/>
</dbReference>
<dbReference type="SMART" id="SM00980">
    <property type="entry name" value="THAP"/>
    <property type="match status" value="1"/>
</dbReference>
<dbReference type="EMBL" id="JH668586">
    <property type="protein sequence ID" value="KAG6458506.1"/>
    <property type="molecule type" value="Genomic_DNA"/>
</dbReference>
<dbReference type="AlphaFoldDB" id="A0A921ZIS2"/>
<organism evidence="8 9">
    <name type="scientific">Manduca sexta</name>
    <name type="common">Tobacco hawkmoth</name>
    <name type="synonym">Tobacco hornworm</name>
    <dbReference type="NCBI Taxonomy" id="7130"/>
    <lineage>
        <taxon>Eukaryota</taxon>
        <taxon>Metazoa</taxon>
        <taxon>Ecdysozoa</taxon>
        <taxon>Arthropoda</taxon>
        <taxon>Hexapoda</taxon>
        <taxon>Insecta</taxon>
        <taxon>Pterygota</taxon>
        <taxon>Neoptera</taxon>
        <taxon>Endopterygota</taxon>
        <taxon>Lepidoptera</taxon>
        <taxon>Glossata</taxon>
        <taxon>Ditrysia</taxon>
        <taxon>Bombycoidea</taxon>
        <taxon>Sphingidae</taxon>
        <taxon>Sphinginae</taxon>
        <taxon>Sphingini</taxon>
        <taxon>Manduca</taxon>
    </lineage>
</organism>
<name>A0A921ZIS2_MANSE</name>
<dbReference type="PROSITE" id="PS50950">
    <property type="entry name" value="ZF_THAP"/>
    <property type="match status" value="1"/>
</dbReference>
<dbReference type="GO" id="GO:0008270">
    <property type="term" value="F:zinc ion binding"/>
    <property type="evidence" value="ECO:0007669"/>
    <property type="project" value="UniProtKB-KW"/>
</dbReference>
<evidence type="ECO:0000259" key="7">
    <source>
        <dbReference type="PROSITE" id="PS50950"/>
    </source>
</evidence>
<dbReference type="EMBL" id="JH668586">
    <property type="protein sequence ID" value="KAG6458505.1"/>
    <property type="molecule type" value="Genomic_DNA"/>
</dbReference>
<evidence type="ECO:0000313" key="8">
    <source>
        <dbReference type="EMBL" id="KAG6458505.1"/>
    </source>
</evidence>
<evidence type="ECO:0000256" key="6">
    <source>
        <dbReference type="SAM" id="MobiDB-lite"/>
    </source>
</evidence>
<evidence type="ECO:0000256" key="1">
    <source>
        <dbReference type="ARBA" id="ARBA00022723"/>
    </source>
</evidence>
<protein>
    <recommendedName>
        <fullName evidence="7">THAP-type domain-containing protein</fullName>
    </recommendedName>
</protein>
<reference evidence="8" key="1">
    <citation type="journal article" date="2016" name="Insect Biochem. Mol. Biol.">
        <title>Multifaceted biological insights from a draft genome sequence of the tobacco hornworm moth, Manduca sexta.</title>
        <authorList>
            <person name="Kanost M.R."/>
            <person name="Arrese E.L."/>
            <person name="Cao X."/>
            <person name="Chen Y.R."/>
            <person name="Chellapilla S."/>
            <person name="Goldsmith M.R."/>
            <person name="Grosse-Wilde E."/>
            <person name="Heckel D.G."/>
            <person name="Herndon N."/>
            <person name="Jiang H."/>
            <person name="Papanicolaou A."/>
            <person name="Qu J."/>
            <person name="Soulages J.L."/>
            <person name="Vogel H."/>
            <person name="Walters J."/>
            <person name="Waterhouse R.M."/>
            <person name="Ahn S.J."/>
            <person name="Almeida F.C."/>
            <person name="An C."/>
            <person name="Aqrawi P."/>
            <person name="Bretschneider A."/>
            <person name="Bryant W.B."/>
            <person name="Bucks S."/>
            <person name="Chao H."/>
            <person name="Chevignon G."/>
            <person name="Christen J.M."/>
            <person name="Clarke D.F."/>
            <person name="Dittmer N.T."/>
            <person name="Ferguson L.C.F."/>
            <person name="Garavelou S."/>
            <person name="Gordon K.H.J."/>
            <person name="Gunaratna R.T."/>
            <person name="Han Y."/>
            <person name="Hauser F."/>
            <person name="He Y."/>
            <person name="Heidel-Fischer H."/>
            <person name="Hirsh A."/>
            <person name="Hu Y."/>
            <person name="Jiang H."/>
            <person name="Kalra D."/>
            <person name="Klinner C."/>
            <person name="Konig C."/>
            <person name="Kovar C."/>
            <person name="Kroll A.R."/>
            <person name="Kuwar S.S."/>
            <person name="Lee S.L."/>
            <person name="Lehman R."/>
            <person name="Li K."/>
            <person name="Li Z."/>
            <person name="Liang H."/>
            <person name="Lovelace S."/>
            <person name="Lu Z."/>
            <person name="Mansfield J.H."/>
            <person name="McCulloch K.J."/>
            <person name="Mathew T."/>
            <person name="Morton B."/>
            <person name="Muzny D.M."/>
            <person name="Neunemann D."/>
            <person name="Ongeri F."/>
            <person name="Pauchet Y."/>
            <person name="Pu L.L."/>
            <person name="Pyrousis I."/>
            <person name="Rao X.J."/>
            <person name="Redding A."/>
            <person name="Roesel C."/>
            <person name="Sanchez-Gracia A."/>
            <person name="Schaack S."/>
            <person name="Shukla A."/>
            <person name="Tetreau G."/>
            <person name="Wang Y."/>
            <person name="Xiong G.H."/>
            <person name="Traut W."/>
            <person name="Walsh T.K."/>
            <person name="Worley K.C."/>
            <person name="Wu D."/>
            <person name="Wu W."/>
            <person name="Wu Y.Q."/>
            <person name="Zhang X."/>
            <person name="Zou Z."/>
            <person name="Zucker H."/>
            <person name="Briscoe A.D."/>
            <person name="Burmester T."/>
            <person name="Clem R.J."/>
            <person name="Feyereisen R."/>
            <person name="Grimmelikhuijzen C.J.P."/>
            <person name="Hamodrakas S.J."/>
            <person name="Hansson B.S."/>
            <person name="Huguet E."/>
            <person name="Jermiin L.S."/>
            <person name="Lan Q."/>
            <person name="Lehman H.K."/>
            <person name="Lorenzen M."/>
            <person name="Merzendorfer H."/>
            <person name="Michalopoulos I."/>
            <person name="Morton D.B."/>
            <person name="Muthukrishnan S."/>
            <person name="Oakeshott J.G."/>
            <person name="Palmer W."/>
            <person name="Park Y."/>
            <person name="Passarelli A.L."/>
            <person name="Rozas J."/>
            <person name="Schwartz L.M."/>
            <person name="Smith W."/>
            <person name="Southgate A."/>
            <person name="Vilcinskas A."/>
            <person name="Vogt R."/>
            <person name="Wang P."/>
            <person name="Werren J."/>
            <person name="Yu X.Q."/>
            <person name="Zhou J.J."/>
            <person name="Brown S.J."/>
            <person name="Scherer S.E."/>
            <person name="Richards S."/>
            <person name="Blissard G.W."/>
        </authorList>
    </citation>
    <scope>NUCLEOTIDE SEQUENCE</scope>
</reference>
<evidence type="ECO:0000256" key="5">
    <source>
        <dbReference type="PROSITE-ProRule" id="PRU00309"/>
    </source>
</evidence>
<feature type="domain" description="THAP-type" evidence="7">
    <location>
        <begin position="1"/>
        <end position="95"/>
    </location>
</feature>
<dbReference type="Pfam" id="PF05485">
    <property type="entry name" value="THAP"/>
    <property type="match status" value="1"/>
</dbReference>
<keyword evidence="4 5" id="KW-0238">DNA-binding</keyword>
<keyword evidence="3" id="KW-0862">Zinc</keyword>
<feature type="region of interest" description="Disordered" evidence="6">
    <location>
        <begin position="122"/>
        <end position="154"/>
    </location>
</feature>
<reference evidence="8" key="2">
    <citation type="submission" date="2020-12" db="EMBL/GenBank/DDBJ databases">
        <authorList>
            <person name="Kanost M."/>
        </authorList>
    </citation>
    <scope>NUCLEOTIDE SEQUENCE</scope>
</reference>
<keyword evidence="2 5" id="KW-0863">Zinc-finger</keyword>
<gene>
    <name evidence="8" type="ORF">O3G_MSEX010907</name>
</gene>
<dbReference type="InterPro" id="IPR006612">
    <property type="entry name" value="THAP_Znf"/>
</dbReference>
<comment type="caution">
    <text evidence="8">The sequence shown here is derived from an EMBL/GenBank/DDBJ whole genome shotgun (WGS) entry which is preliminary data.</text>
</comment>